<dbReference type="Proteomes" id="UP000743370">
    <property type="component" value="Unassembled WGS sequence"/>
</dbReference>
<reference evidence="2 5" key="3">
    <citation type="submission" date="2020-05" db="EMBL/GenBank/DDBJ databases">
        <title>Vigna angularis (adzuki bean) Var. LongXiaoDou No. 4 denovo assembly.</title>
        <authorList>
            <person name="Xiang H."/>
        </authorList>
    </citation>
    <scope>NUCLEOTIDE SEQUENCE [LARGE SCALE GENOMIC DNA]</scope>
    <source>
        <tissue evidence="2">Leaf</tissue>
    </source>
</reference>
<organism evidence="3 4">
    <name type="scientific">Phaseolus angularis</name>
    <name type="common">Azuki bean</name>
    <name type="synonym">Vigna angularis</name>
    <dbReference type="NCBI Taxonomy" id="3914"/>
    <lineage>
        <taxon>Eukaryota</taxon>
        <taxon>Viridiplantae</taxon>
        <taxon>Streptophyta</taxon>
        <taxon>Embryophyta</taxon>
        <taxon>Tracheophyta</taxon>
        <taxon>Spermatophyta</taxon>
        <taxon>Magnoliopsida</taxon>
        <taxon>eudicotyledons</taxon>
        <taxon>Gunneridae</taxon>
        <taxon>Pentapetalae</taxon>
        <taxon>rosids</taxon>
        <taxon>fabids</taxon>
        <taxon>Fabales</taxon>
        <taxon>Fabaceae</taxon>
        <taxon>Papilionoideae</taxon>
        <taxon>50 kb inversion clade</taxon>
        <taxon>NPAAA clade</taxon>
        <taxon>indigoferoid/millettioid clade</taxon>
        <taxon>Phaseoleae</taxon>
        <taxon>Vigna</taxon>
    </lineage>
</organism>
<evidence type="ECO:0000256" key="1">
    <source>
        <dbReference type="SAM" id="MobiDB-lite"/>
    </source>
</evidence>
<feature type="compositionally biased region" description="Polar residues" evidence="1">
    <location>
        <begin position="96"/>
        <end position="107"/>
    </location>
</feature>
<reference evidence="3" key="2">
    <citation type="submission" date="2015-02" db="EMBL/GenBank/DDBJ databases">
        <authorList>
            <person name="Chooi Y.-H."/>
        </authorList>
    </citation>
    <scope>NUCLEOTIDE SEQUENCE</scope>
    <source>
        <tissue evidence="3">Seedling</tissue>
    </source>
</reference>
<evidence type="ECO:0000313" key="4">
    <source>
        <dbReference type="Proteomes" id="UP000053144"/>
    </source>
</evidence>
<reference evidence="4" key="1">
    <citation type="journal article" date="2015" name="Proc. Natl. Acad. Sci. U.S.A.">
        <title>Genome sequencing of adzuki bean (Vigna angularis) provides insight into high starch and low fat accumulation and domestication.</title>
        <authorList>
            <person name="Yang K."/>
            <person name="Tian Z."/>
            <person name="Chen C."/>
            <person name="Luo L."/>
            <person name="Zhao B."/>
            <person name="Wang Z."/>
            <person name="Yu L."/>
            <person name="Li Y."/>
            <person name="Sun Y."/>
            <person name="Li W."/>
            <person name="Chen Y."/>
            <person name="Li Y."/>
            <person name="Zhang Y."/>
            <person name="Ai D."/>
            <person name="Zhao J."/>
            <person name="Shang C."/>
            <person name="Ma Y."/>
            <person name="Wu B."/>
            <person name="Wang M."/>
            <person name="Gao L."/>
            <person name="Sun D."/>
            <person name="Zhang P."/>
            <person name="Guo F."/>
            <person name="Wang W."/>
            <person name="Li Y."/>
            <person name="Wang J."/>
            <person name="Varshney R.K."/>
            <person name="Wang J."/>
            <person name="Ling H.Q."/>
            <person name="Wan P."/>
        </authorList>
    </citation>
    <scope>NUCLEOTIDE SEQUENCE</scope>
    <source>
        <strain evidence="4">cv. Jingnong 6</strain>
    </source>
</reference>
<dbReference type="Gramene" id="KOM34998">
    <property type="protein sequence ID" value="KOM34998"/>
    <property type="gene ID" value="LR48_Vigan02g114800"/>
</dbReference>
<evidence type="ECO:0000313" key="2">
    <source>
        <dbReference type="EMBL" id="KAG2402841.1"/>
    </source>
</evidence>
<dbReference type="EMBL" id="JABFOF010000003">
    <property type="protein sequence ID" value="KAG2402841.1"/>
    <property type="molecule type" value="Genomic_DNA"/>
</dbReference>
<accession>A0A0L9TWQ3</accession>
<sequence length="107" mass="11724">MLSHETATLRLFPCAQASLFLFQFRTSNVSSPFPRGAKNGALEAATAIRDNPIKETDSNLDFVSLPLALEENADRKTSNGSSNARQHRIEHEHATNVVTVSDSRIEG</sequence>
<name>A0A0L9TWQ3_PHAAN</name>
<dbReference type="EMBL" id="CM003372">
    <property type="protein sequence ID" value="KOM34998.1"/>
    <property type="molecule type" value="Genomic_DNA"/>
</dbReference>
<gene>
    <name evidence="2" type="ORF">HKW66_Vig0250610</name>
    <name evidence="3" type="ORF">LR48_Vigan02g114800</name>
</gene>
<dbReference type="Proteomes" id="UP000053144">
    <property type="component" value="Chromosome 2"/>
</dbReference>
<dbReference type="AlphaFoldDB" id="A0A0L9TWQ3"/>
<evidence type="ECO:0000313" key="3">
    <source>
        <dbReference type="EMBL" id="KOM34998.1"/>
    </source>
</evidence>
<evidence type="ECO:0000313" key="5">
    <source>
        <dbReference type="Proteomes" id="UP000743370"/>
    </source>
</evidence>
<protein>
    <submittedName>
        <fullName evidence="3">Uncharacterized protein</fullName>
    </submittedName>
</protein>
<proteinExistence type="predicted"/>
<feature type="region of interest" description="Disordered" evidence="1">
    <location>
        <begin position="71"/>
        <end position="107"/>
    </location>
</feature>